<feature type="repeat" description="PPR" evidence="3">
    <location>
        <begin position="388"/>
        <end position="422"/>
    </location>
</feature>
<protein>
    <recommendedName>
        <fullName evidence="6">Pentatricopeptide repeat-containing protein</fullName>
    </recommendedName>
</protein>
<dbReference type="PROSITE" id="PS51375">
    <property type="entry name" value="PPR"/>
    <property type="match status" value="8"/>
</dbReference>
<dbReference type="FunFam" id="1.25.40.10:FF:001568">
    <property type="entry name" value="Pentatricopeptide repeat-containing protein At1g09900"/>
    <property type="match status" value="1"/>
</dbReference>
<dbReference type="InterPro" id="IPR011990">
    <property type="entry name" value="TPR-like_helical_dom_sf"/>
</dbReference>
<dbReference type="OrthoDB" id="185373at2759"/>
<evidence type="ECO:0008006" key="6">
    <source>
        <dbReference type="Google" id="ProtNLM"/>
    </source>
</evidence>
<evidence type="ECO:0000313" key="4">
    <source>
        <dbReference type="EMBL" id="PWA48600.1"/>
    </source>
</evidence>
<comment type="caution">
    <text evidence="4">The sequence shown here is derived from an EMBL/GenBank/DDBJ whole genome shotgun (WGS) entry which is preliminary data.</text>
</comment>
<comment type="similarity">
    <text evidence="1">Belongs to the PPR family. P subfamily.</text>
</comment>
<evidence type="ECO:0000256" key="3">
    <source>
        <dbReference type="PROSITE-ProRule" id="PRU00708"/>
    </source>
</evidence>
<feature type="repeat" description="PPR" evidence="3">
    <location>
        <begin position="353"/>
        <end position="387"/>
    </location>
</feature>
<reference evidence="4 5" key="1">
    <citation type="journal article" date="2018" name="Mol. Plant">
        <title>The genome of Artemisia annua provides insight into the evolution of Asteraceae family and artemisinin biosynthesis.</title>
        <authorList>
            <person name="Shen Q."/>
            <person name="Zhang L."/>
            <person name="Liao Z."/>
            <person name="Wang S."/>
            <person name="Yan T."/>
            <person name="Shi P."/>
            <person name="Liu M."/>
            <person name="Fu X."/>
            <person name="Pan Q."/>
            <person name="Wang Y."/>
            <person name="Lv Z."/>
            <person name="Lu X."/>
            <person name="Zhang F."/>
            <person name="Jiang W."/>
            <person name="Ma Y."/>
            <person name="Chen M."/>
            <person name="Hao X."/>
            <person name="Li L."/>
            <person name="Tang Y."/>
            <person name="Lv G."/>
            <person name="Zhou Y."/>
            <person name="Sun X."/>
            <person name="Brodelius P.E."/>
            <person name="Rose J.K.C."/>
            <person name="Tang K."/>
        </authorList>
    </citation>
    <scope>NUCLEOTIDE SEQUENCE [LARGE SCALE GENOMIC DNA]</scope>
    <source>
        <strain evidence="5">cv. Huhao1</strain>
        <tissue evidence="4">Leaf</tissue>
    </source>
</reference>
<feature type="repeat" description="PPR" evidence="3">
    <location>
        <begin position="143"/>
        <end position="177"/>
    </location>
</feature>
<feature type="repeat" description="PPR" evidence="3">
    <location>
        <begin position="248"/>
        <end position="282"/>
    </location>
</feature>
<organism evidence="4 5">
    <name type="scientific">Artemisia annua</name>
    <name type="common">Sweet wormwood</name>
    <dbReference type="NCBI Taxonomy" id="35608"/>
    <lineage>
        <taxon>Eukaryota</taxon>
        <taxon>Viridiplantae</taxon>
        <taxon>Streptophyta</taxon>
        <taxon>Embryophyta</taxon>
        <taxon>Tracheophyta</taxon>
        <taxon>Spermatophyta</taxon>
        <taxon>Magnoliopsida</taxon>
        <taxon>eudicotyledons</taxon>
        <taxon>Gunneridae</taxon>
        <taxon>Pentapetalae</taxon>
        <taxon>asterids</taxon>
        <taxon>campanulids</taxon>
        <taxon>Asterales</taxon>
        <taxon>Asteraceae</taxon>
        <taxon>Asteroideae</taxon>
        <taxon>Anthemideae</taxon>
        <taxon>Artemisiinae</taxon>
        <taxon>Artemisia</taxon>
    </lineage>
</organism>
<dbReference type="Pfam" id="PF12854">
    <property type="entry name" value="PPR_1"/>
    <property type="match status" value="1"/>
</dbReference>
<dbReference type="InterPro" id="IPR050667">
    <property type="entry name" value="PPR-containing_protein"/>
</dbReference>
<dbReference type="NCBIfam" id="TIGR00756">
    <property type="entry name" value="PPR"/>
    <property type="match status" value="8"/>
</dbReference>
<name>A0A2U1LHX6_ARTAN</name>
<feature type="repeat" description="PPR" evidence="3">
    <location>
        <begin position="283"/>
        <end position="317"/>
    </location>
</feature>
<proteinExistence type="inferred from homology"/>
<sequence>MHKCITWAFDFLSTNKTAKHKNHRIRVHNSVALGTGNDGKLNDKNGFLNIKIKRVSAVIKSPNGKAVNGEKSLQYNGNGTNEISTRRNFEEFENKNHLRRLIRNGELEEGFKYLENMVYRGDIHMKKATRVMEILEESGVVPDVITCNVLISGYCRAEKLEEAMVVLARQMEKECYPDVITYTILIEAACKMSGVGQAMKLLDTMKTKGCKPDVFTYNVLINGFCKEGRLDDAVKFLNNMPSTGCQPNVVTHNTILRSMCSMGKWIDAEKFVADMLKKGCAPSVVTFNILITFLCQRGLSGRAIDILEKMPTHGCTPDSLSYNPLLHGFCKEKKMDRAIEYLEVMVSRGCYPDIVTYNTLLTALCKDGKVDFALEILNHLSFEGCSPVLITYNTVIDGLSKIGKTGQAIMLIDEMKQKGLQPDIITYSSVSIKLKGVDLLSLCRRKLGNGETVSFWDDCWCGDQSLKSKFPRIYLLDNDKGYNVANRLSLPDWGSVLRRNPRGGIEAFQFTDLRLLIEPVVLNPHRDTWTWSLGVHKELGSLKIKNISKIRW</sequence>
<dbReference type="InterPro" id="IPR002885">
    <property type="entry name" value="PPR_rpt"/>
</dbReference>
<evidence type="ECO:0000256" key="1">
    <source>
        <dbReference type="ARBA" id="ARBA00007626"/>
    </source>
</evidence>
<dbReference type="AlphaFoldDB" id="A0A2U1LHX6"/>
<keyword evidence="2" id="KW-0677">Repeat</keyword>
<accession>A0A2U1LHX6</accession>
<dbReference type="FunFam" id="1.25.40.10:FF:000294">
    <property type="entry name" value="Pentatricopeptide repeat-containing protein At1g09900"/>
    <property type="match status" value="1"/>
</dbReference>
<dbReference type="Proteomes" id="UP000245207">
    <property type="component" value="Unassembled WGS sequence"/>
</dbReference>
<keyword evidence="5" id="KW-1185">Reference proteome</keyword>
<gene>
    <name evidence="4" type="ORF">CTI12_AA473000</name>
</gene>
<feature type="repeat" description="PPR" evidence="3">
    <location>
        <begin position="213"/>
        <end position="247"/>
    </location>
</feature>
<feature type="repeat" description="PPR" evidence="3">
    <location>
        <begin position="178"/>
        <end position="212"/>
    </location>
</feature>
<dbReference type="Pfam" id="PF13041">
    <property type="entry name" value="PPR_2"/>
    <property type="match status" value="4"/>
</dbReference>
<dbReference type="PANTHER" id="PTHR47939">
    <property type="entry name" value="MEMBRANE-ASSOCIATED SALT-INDUCIBLE PROTEIN-LIKE"/>
    <property type="match status" value="1"/>
</dbReference>
<dbReference type="EMBL" id="PKPP01009294">
    <property type="protein sequence ID" value="PWA48600.1"/>
    <property type="molecule type" value="Genomic_DNA"/>
</dbReference>
<evidence type="ECO:0000256" key="2">
    <source>
        <dbReference type="ARBA" id="ARBA00022737"/>
    </source>
</evidence>
<evidence type="ECO:0000313" key="5">
    <source>
        <dbReference type="Proteomes" id="UP000245207"/>
    </source>
</evidence>
<dbReference type="Gene3D" id="1.25.40.10">
    <property type="entry name" value="Tetratricopeptide repeat domain"/>
    <property type="match status" value="4"/>
</dbReference>
<feature type="repeat" description="PPR" evidence="3">
    <location>
        <begin position="318"/>
        <end position="352"/>
    </location>
</feature>
<dbReference type="PANTHER" id="PTHR47939:SF13">
    <property type="entry name" value="OS03G0201400 PROTEIN"/>
    <property type="match status" value="1"/>
</dbReference>